<keyword evidence="1" id="KW-0732">Signal</keyword>
<name>A0AAE0HNT3_9PEZI</name>
<proteinExistence type="predicted"/>
<dbReference type="AlphaFoldDB" id="A0AAE0HNT3"/>
<evidence type="ECO:0000256" key="1">
    <source>
        <dbReference type="SAM" id="SignalP"/>
    </source>
</evidence>
<gene>
    <name evidence="3" type="ORF">B0H64DRAFT_428107</name>
</gene>
<feature type="chain" id="PRO_5042227992" description="DUF7580 domain-containing protein" evidence="1">
    <location>
        <begin position="21"/>
        <end position="612"/>
    </location>
</feature>
<evidence type="ECO:0000313" key="4">
    <source>
        <dbReference type="Proteomes" id="UP001278766"/>
    </source>
</evidence>
<dbReference type="GeneID" id="87842776"/>
<dbReference type="PANTHER" id="PTHR35186">
    <property type="entry name" value="ANK_REP_REGION DOMAIN-CONTAINING PROTEIN"/>
    <property type="match status" value="1"/>
</dbReference>
<dbReference type="PANTHER" id="PTHR35186:SF4">
    <property type="entry name" value="PRION-INHIBITION AND PROPAGATION HELO DOMAIN-CONTAINING PROTEIN"/>
    <property type="match status" value="1"/>
</dbReference>
<reference evidence="3" key="2">
    <citation type="submission" date="2023-06" db="EMBL/GenBank/DDBJ databases">
        <authorList>
            <consortium name="Lawrence Berkeley National Laboratory"/>
            <person name="Haridas S."/>
            <person name="Hensen N."/>
            <person name="Bonometti L."/>
            <person name="Westerberg I."/>
            <person name="Brannstrom I.O."/>
            <person name="Guillou S."/>
            <person name="Cros-Aarteil S."/>
            <person name="Calhoun S."/>
            <person name="Kuo A."/>
            <person name="Mondo S."/>
            <person name="Pangilinan J."/>
            <person name="Riley R."/>
            <person name="Labutti K."/>
            <person name="Andreopoulos B."/>
            <person name="Lipzen A."/>
            <person name="Chen C."/>
            <person name="Yanf M."/>
            <person name="Daum C."/>
            <person name="Ng V."/>
            <person name="Clum A."/>
            <person name="Steindorff A."/>
            <person name="Ohm R."/>
            <person name="Martin F."/>
            <person name="Silar P."/>
            <person name="Natvig D."/>
            <person name="Lalanne C."/>
            <person name="Gautier V."/>
            <person name="Ament-Velasquez S.L."/>
            <person name="Kruys A."/>
            <person name="Hutchinson M.I."/>
            <person name="Powell A.J."/>
            <person name="Barry K."/>
            <person name="Miller A.N."/>
            <person name="Grigoriev I.V."/>
            <person name="Debuchy R."/>
            <person name="Gladieux P."/>
            <person name="Thoren M.H."/>
            <person name="Johannesson H."/>
        </authorList>
    </citation>
    <scope>NUCLEOTIDE SEQUENCE</scope>
    <source>
        <strain evidence="3">CBS 168.71</strain>
    </source>
</reference>
<accession>A0AAE0HNT3</accession>
<dbReference type="RefSeq" id="XP_062663469.1">
    <property type="nucleotide sequence ID" value="XM_062805828.1"/>
</dbReference>
<dbReference type="EMBL" id="JAUEPN010000001">
    <property type="protein sequence ID" value="KAK3299955.1"/>
    <property type="molecule type" value="Genomic_DNA"/>
</dbReference>
<sequence>MSGFEIAGLVLGAIPLVISAIEHYESGLDRAKVFFKWQDVLEKARRDLWVQYSSYEMTLRILLVDLANEAELEELLSEPQSTLWDSPELIRGLRDKLGETYQVYVYTIKQMEGCVKTLARHLDIDRRDATSADDLEAILEANQPVPGSQQQGHAKFEFRRRIKLTIKRRDIRQLLSSIKECNDQLDLFITKARNVEQASPLQSAQKRSKFSLSTPLQQVYEHAAHLHQVLCKAWACGAHASHRAHLLLEHRMVPKGRKKQQLRTYGGNNRQGGDQANFTLAFKGTGDTDAATWYLAEVKVLDEPAIPPRSAGVKFSISPPSAPKDCSLLGPPSENISSLDIVQDICSSYSSTGNACLGFCLDLTSQSVLRGTYPAAQRSICVGDDLVSLEDVLFSTDNKWQPLTHEDRYVLCITLVASFLQLHKTPWVGDRWSGRDIHFFAQPPDTTTTTTTTIGQAKRADIQHAFVSKTYTSTANPLPPTPTQPPQPPQATIFSPTTTTTPTTHDDSINLLTLARILLEIRSGRRIESLRSNTDLGPGARPNEATDLQTLKRWVQQEKGNLSFAFRDAVRFCMQGFADPDTDLGDLGCRMGVVEGVVVPLLEELGFLRGGV</sequence>
<evidence type="ECO:0000259" key="2">
    <source>
        <dbReference type="Pfam" id="PF24476"/>
    </source>
</evidence>
<comment type="caution">
    <text evidence="3">The sequence shown here is derived from an EMBL/GenBank/DDBJ whole genome shotgun (WGS) entry which is preliminary data.</text>
</comment>
<organism evidence="3 4">
    <name type="scientific">Chaetomium fimeti</name>
    <dbReference type="NCBI Taxonomy" id="1854472"/>
    <lineage>
        <taxon>Eukaryota</taxon>
        <taxon>Fungi</taxon>
        <taxon>Dikarya</taxon>
        <taxon>Ascomycota</taxon>
        <taxon>Pezizomycotina</taxon>
        <taxon>Sordariomycetes</taxon>
        <taxon>Sordariomycetidae</taxon>
        <taxon>Sordariales</taxon>
        <taxon>Chaetomiaceae</taxon>
        <taxon>Chaetomium</taxon>
    </lineage>
</organism>
<evidence type="ECO:0000313" key="3">
    <source>
        <dbReference type="EMBL" id="KAK3299955.1"/>
    </source>
</evidence>
<feature type="domain" description="DUF7580" evidence="2">
    <location>
        <begin position="217"/>
        <end position="605"/>
    </location>
</feature>
<feature type="signal peptide" evidence="1">
    <location>
        <begin position="1"/>
        <end position="20"/>
    </location>
</feature>
<dbReference type="Pfam" id="PF24476">
    <property type="entry name" value="DUF7580"/>
    <property type="match status" value="1"/>
</dbReference>
<keyword evidence="4" id="KW-1185">Reference proteome</keyword>
<dbReference type="Proteomes" id="UP001278766">
    <property type="component" value="Unassembled WGS sequence"/>
</dbReference>
<reference evidence="3" key="1">
    <citation type="journal article" date="2023" name="Mol. Phylogenet. Evol.">
        <title>Genome-scale phylogeny and comparative genomics of the fungal order Sordariales.</title>
        <authorList>
            <person name="Hensen N."/>
            <person name="Bonometti L."/>
            <person name="Westerberg I."/>
            <person name="Brannstrom I.O."/>
            <person name="Guillou S."/>
            <person name="Cros-Aarteil S."/>
            <person name="Calhoun S."/>
            <person name="Haridas S."/>
            <person name="Kuo A."/>
            <person name="Mondo S."/>
            <person name="Pangilinan J."/>
            <person name="Riley R."/>
            <person name="LaButti K."/>
            <person name="Andreopoulos B."/>
            <person name="Lipzen A."/>
            <person name="Chen C."/>
            <person name="Yan M."/>
            <person name="Daum C."/>
            <person name="Ng V."/>
            <person name="Clum A."/>
            <person name="Steindorff A."/>
            <person name="Ohm R.A."/>
            <person name="Martin F."/>
            <person name="Silar P."/>
            <person name="Natvig D.O."/>
            <person name="Lalanne C."/>
            <person name="Gautier V."/>
            <person name="Ament-Velasquez S.L."/>
            <person name="Kruys A."/>
            <person name="Hutchinson M.I."/>
            <person name="Powell A.J."/>
            <person name="Barry K."/>
            <person name="Miller A.N."/>
            <person name="Grigoriev I.V."/>
            <person name="Debuchy R."/>
            <person name="Gladieux P."/>
            <person name="Hiltunen Thoren M."/>
            <person name="Johannesson H."/>
        </authorList>
    </citation>
    <scope>NUCLEOTIDE SEQUENCE</scope>
    <source>
        <strain evidence="3">CBS 168.71</strain>
    </source>
</reference>
<dbReference type="InterPro" id="IPR056002">
    <property type="entry name" value="DUF7580"/>
</dbReference>
<protein>
    <recommendedName>
        <fullName evidence="2">DUF7580 domain-containing protein</fullName>
    </recommendedName>
</protein>